<evidence type="ECO:0000313" key="4">
    <source>
        <dbReference type="Proteomes" id="UP001237642"/>
    </source>
</evidence>
<keyword evidence="4" id="KW-1185">Reference proteome</keyword>
<feature type="chain" id="PRO_5042091058" evidence="2">
    <location>
        <begin position="20"/>
        <end position="129"/>
    </location>
</feature>
<dbReference type="AlphaFoldDB" id="A0AAD8MUY0"/>
<dbReference type="EMBL" id="JAUIZM010000005">
    <property type="protein sequence ID" value="KAK1385712.1"/>
    <property type="molecule type" value="Genomic_DNA"/>
</dbReference>
<evidence type="ECO:0000313" key="3">
    <source>
        <dbReference type="EMBL" id="KAK1385712.1"/>
    </source>
</evidence>
<keyword evidence="1" id="KW-0472">Membrane</keyword>
<organism evidence="3 4">
    <name type="scientific">Heracleum sosnowskyi</name>
    <dbReference type="NCBI Taxonomy" id="360622"/>
    <lineage>
        <taxon>Eukaryota</taxon>
        <taxon>Viridiplantae</taxon>
        <taxon>Streptophyta</taxon>
        <taxon>Embryophyta</taxon>
        <taxon>Tracheophyta</taxon>
        <taxon>Spermatophyta</taxon>
        <taxon>Magnoliopsida</taxon>
        <taxon>eudicotyledons</taxon>
        <taxon>Gunneridae</taxon>
        <taxon>Pentapetalae</taxon>
        <taxon>asterids</taxon>
        <taxon>campanulids</taxon>
        <taxon>Apiales</taxon>
        <taxon>Apiaceae</taxon>
        <taxon>Apioideae</taxon>
        <taxon>apioid superclade</taxon>
        <taxon>Tordylieae</taxon>
        <taxon>Tordyliinae</taxon>
        <taxon>Heracleum</taxon>
    </lineage>
</organism>
<proteinExistence type="predicted"/>
<reference evidence="3" key="2">
    <citation type="submission" date="2023-05" db="EMBL/GenBank/DDBJ databases">
        <authorList>
            <person name="Schelkunov M.I."/>
        </authorList>
    </citation>
    <scope>NUCLEOTIDE SEQUENCE</scope>
    <source>
        <strain evidence="3">Hsosn_3</strain>
        <tissue evidence="3">Leaf</tissue>
    </source>
</reference>
<reference evidence="3" key="1">
    <citation type="submission" date="2023-02" db="EMBL/GenBank/DDBJ databases">
        <title>Genome of toxic invasive species Heracleum sosnowskyi carries increased number of genes despite the absence of recent whole-genome duplications.</title>
        <authorList>
            <person name="Schelkunov M."/>
            <person name="Shtratnikova V."/>
            <person name="Makarenko M."/>
            <person name="Klepikova A."/>
            <person name="Omelchenko D."/>
            <person name="Novikova G."/>
            <person name="Obukhova E."/>
            <person name="Bogdanov V."/>
            <person name="Penin A."/>
            <person name="Logacheva M."/>
        </authorList>
    </citation>
    <scope>NUCLEOTIDE SEQUENCE</scope>
    <source>
        <strain evidence="3">Hsosn_3</strain>
        <tissue evidence="3">Leaf</tissue>
    </source>
</reference>
<protein>
    <submittedName>
        <fullName evidence="3">Uncharacterized protein</fullName>
    </submittedName>
</protein>
<feature type="signal peptide" evidence="2">
    <location>
        <begin position="1"/>
        <end position="19"/>
    </location>
</feature>
<comment type="caution">
    <text evidence="3">The sequence shown here is derived from an EMBL/GenBank/DDBJ whole genome shotgun (WGS) entry which is preliminary data.</text>
</comment>
<dbReference type="Proteomes" id="UP001237642">
    <property type="component" value="Unassembled WGS sequence"/>
</dbReference>
<evidence type="ECO:0000256" key="2">
    <source>
        <dbReference type="SAM" id="SignalP"/>
    </source>
</evidence>
<gene>
    <name evidence="3" type="ORF">POM88_023447</name>
</gene>
<evidence type="ECO:0000256" key="1">
    <source>
        <dbReference type="SAM" id="Phobius"/>
    </source>
</evidence>
<keyword evidence="1" id="KW-1133">Transmembrane helix</keyword>
<name>A0AAD8MUY0_9APIA</name>
<keyword evidence="2" id="KW-0732">Signal</keyword>
<sequence>MYLAIIAPPLLLTFGPVLTCRSRLRGKDGTTRGSDCYRCDRHFVSDRSSNSNSATSQTLCSLQWTTQRSLLGPQLRIHVFYFSLFCHYIFRSIPAIIIYYISVVGSLLIAESLNKIDDAPIAPSNMEFI</sequence>
<keyword evidence="1" id="KW-0812">Transmembrane</keyword>
<accession>A0AAD8MUY0</accession>
<feature type="transmembrane region" description="Helical" evidence="1">
    <location>
        <begin position="88"/>
        <end position="110"/>
    </location>
</feature>